<dbReference type="NCBIfam" id="NF033547">
    <property type="entry name" value="transpos_IS1595"/>
    <property type="match status" value="1"/>
</dbReference>
<dbReference type="InterPro" id="IPR053164">
    <property type="entry name" value="IS1016-like_transposase"/>
</dbReference>
<reference evidence="3" key="1">
    <citation type="submission" date="2021-02" db="EMBL/GenBank/DDBJ databases">
        <authorList>
            <person name="Nowell W R."/>
        </authorList>
    </citation>
    <scope>NUCLEOTIDE SEQUENCE</scope>
    <source>
        <strain evidence="3">Ploen Becks lab</strain>
    </source>
</reference>
<feature type="non-terminal residue" evidence="3">
    <location>
        <position position="396"/>
    </location>
</feature>
<evidence type="ECO:0000313" key="4">
    <source>
        <dbReference type="Proteomes" id="UP000663879"/>
    </source>
</evidence>
<feature type="domain" description="ISXO2-like transposase" evidence="2">
    <location>
        <begin position="79"/>
        <end position="225"/>
    </location>
</feature>
<dbReference type="AlphaFoldDB" id="A0A814FJX6"/>
<dbReference type="PANTHER" id="PTHR47163:SF2">
    <property type="entry name" value="SI:DKEY-17M8.2"/>
    <property type="match status" value="1"/>
</dbReference>
<evidence type="ECO:0000313" key="3">
    <source>
        <dbReference type="EMBL" id="CAF0981621.1"/>
    </source>
</evidence>
<accession>A0A814FJX6</accession>
<keyword evidence="4" id="KW-1185">Reference proteome</keyword>
<dbReference type="InterPro" id="IPR024445">
    <property type="entry name" value="Tnp_ISXO2-like"/>
</dbReference>
<dbReference type="Pfam" id="PF12762">
    <property type="entry name" value="DDE_Tnp_IS1595"/>
    <property type="match status" value="1"/>
</dbReference>
<organism evidence="3 4">
    <name type="scientific">Brachionus calyciflorus</name>
    <dbReference type="NCBI Taxonomy" id="104777"/>
    <lineage>
        <taxon>Eukaryota</taxon>
        <taxon>Metazoa</taxon>
        <taxon>Spiralia</taxon>
        <taxon>Gnathifera</taxon>
        <taxon>Rotifera</taxon>
        <taxon>Eurotatoria</taxon>
        <taxon>Monogononta</taxon>
        <taxon>Pseudotrocha</taxon>
        <taxon>Ploima</taxon>
        <taxon>Brachionidae</taxon>
        <taxon>Brachionus</taxon>
    </lineage>
</organism>
<proteinExistence type="predicted"/>
<protein>
    <recommendedName>
        <fullName evidence="2">ISXO2-like transposase domain-containing protein</fullName>
    </recommendedName>
</protein>
<name>A0A814FJX6_9BILA</name>
<evidence type="ECO:0000256" key="1">
    <source>
        <dbReference type="SAM" id="MobiDB-lite"/>
    </source>
</evidence>
<dbReference type="Proteomes" id="UP000663879">
    <property type="component" value="Unassembled WGS sequence"/>
</dbReference>
<dbReference type="PANTHER" id="PTHR47163">
    <property type="entry name" value="DDE_TNP_IS1595 DOMAIN-CONTAINING PROTEIN"/>
    <property type="match status" value="1"/>
</dbReference>
<gene>
    <name evidence="3" type="ORF">OXX778_LOCUS15451</name>
</gene>
<sequence length="396" mass="46330">MNHPQLKKGKKNEKIKKLKENKENNSDKNSENTEPKEKTQNPKKKDISSDCIFEQNKKITIEQFKKNVCTLSLNKKEIKLGGPGRIVEIDESLIAKVKHNKGENLKRPQVWMFGMIDRTDDRVYIEIEPDRSAFTLLAIIYDHVLPGTTIFSDSWSSYAKITEIRDFTHDQVNHKYNFVNPDNRNIHTNRIESLWRDAKSKFKDMYGCNRLYLASYIDKFMFRHNNKLNRTTCFDHILKAIGDIYDIKKLDDLDLNLLEPVVHEGEDDEIIFSDEEPDGTYLELSKFGTLTIDEYNTQRVLHDLCEKKELFHWTIKYNKDFILSNILEDKIYHLQAQDRFKAKNDELALKLSSISLQLESTSISQVKRLDLLVQLNSFSLPKPSNEALTCLHELNI</sequence>
<feature type="compositionally biased region" description="Basic and acidic residues" evidence="1">
    <location>
        <begin position="18"/>
        <end position="46"/>
    </location>
</feature>
<feature type="compositionally biased region" description="Basic residues" evidence="1">
    <location>
        <begin position="1"/>
        <end position="17"/>
    </location>
</feature>
<feature type="region of interest" description="Disordered" evidence="1">
    <location>
        <begin position="1"/>
        <end position="46"/>
    </location>
</feature>
<feature type="non-terminal residue" evidence="3">
    <location>
        <position position="1"/>
    </location>
</feature>
<dbReference type="SMART" id="SM01126">
    <property type="entry name" value="DDE_Tnp_IS1595"/>
    <property type="match status" value="1"/>
</dbReference>
<evidence type="ECO:0000259" key="2">
    <source>
        <dbReference type="SMART" id="SM01126"/>
    </source>
</evidence>
<dbReference type="OrthoDB" id="10052789at2759"/>
<dbReference type="EMBL" id="CAJNOC010003417">
    <property type="protein sequence ID" value="CAF0981621.1"/>
    <property type="molecule type" value="Genomic_DNA"/>
</dbReference>
<comment type="caution">
    <text evidence="3">The sequence shown here is derived from an EMBL/GenBank/DDBJ whole genome shotgun (WGS) entry which is preliminary data.</text>
</comment>